<sequence length="365" mass="37625">MTALTGRSRVFSRSDLILLGVAAAATIGATVLTSGSVVPFVVSATAVAVLAALVGRAVDHLSDRLGAGAVGVLQSALGNLPELFISIFALRAGLTTVVTSAIIGSILANLLLVLGLAFVVGSAKHGVLRFSEQRARLIMGLMILSVASMLVPSLASYVHSPASGHEAGLSRVTAIVLLVVFALSIPASLRRDLEPTAAEEAAETKRELDEGNRWPLWLAVGMLAATGLAAAYVSDLFVNALTPAMHSMHISEAFSGLVIVAIAGNAVENAVGVKLAWQNQADHALSVVLNSPLQIALVLAPALVLLSPVIGGPPFTLVFAPMLVTTVSIATLAVLYLISDGESDWLEGSAMVGLYVLVATAFWWG</sequence>
<dbReference type="PANTHER" id="PTHR31503">
    <property type="entry name" value="VACUOLAR CALCIUM ION TRANSPORTER"/>
    <property type="match status" value="1"/>
</dbReference>
<feature type="transmembrane region" description="Helical" evidence="9">
    <location>
        <begin position="65"/>
        <end position="90"/>
    </location>
</feature>
<evidence type="ECO:0000256" key="8">
    <source>
        <dbReference type="ARBA" id="ARBA00023136"/>
    </source>
</evidence>
<dbReference type="EMBL" id="BAAAQM010000092">
    <property type="protein sequence ID" value="GAA2006606.1"/>
    <property type="molecule type" value="Genomic_DNA"/>
</dbReference>
<feature type="domain" description="Sodium/calcium exchanger membrane region" evidence="10">
    <location>
        <begin position="37"/>
        <end position="185"/>
    </location>
</feature>
<evidence type="ECO:0000256" key="7">
    <source>
        <dbReference type="ARBA" id="ARBA00023065"/>
    </source>
</evidence>
<reference evidence="11 12" key="1">
    <citation type="journal article" date="2019" name="Int. J. Syst. Evol. Microbiol.">
        <title>The Global Catalogue of Microorganisms (GCM) 10K type strain sequencing project: providing services to taxonomists for standard genome sequencing and annotation.</title>
        <authorList>
            <consortium name="The Broad Institute Genomics Platform"/>
            <consortium name="The Broad Institute Genome Sequencing Center for Infectious Disease"/>
            <person name="Wu L."/>
            <person name="Ma J."/>
        </authorList>
    </citation>
    <scope>NUCLEOTIDE SEQUENCE [LARGE SCALE GENOMIC DNA]</scope>
    <source>
        <strain evidence="11 12">JCM 16013</strain>
    </source>
</reference>
<dbReference type="InterPro" id="IPR004837">
    <property type="entry name" value="NaCa_Exmemb"/>
</dbReference>
<evidence type="ECO:0000256" key="5">
    <source>
        <dbReference type="ARBA" id="ARBA00022837"/>
    </source>
</evidence>
<evidence type="ECO:0000313" key="12">
    <source>
        <dbReference type="Proteomes" id="UP001499854"/>
    </source>
</evidence>
<keyword evidence="3 9" id="KW-0109">Calcium transport</keyword>
<keyword evidence="6 9" id="KW-1133">Transmembrane helix</keyword>
<feature type="transmembrane region" description="Helical" evidence="9">
    <location>
        <begin position="284"/>
        <end position="306"/>
    </location>
</feature>
<comment type="function">
    <text evidence="9">Ca(+)/H(+) antiporter that extrudes calcium in exchange for external protons.</text>
</comment>
<dbReference type="RefSeq" id="WP_344663024.1">
    <property type="nucleotide sequence ID" value="NZ_BAAAQM010000092.1"/>
</dbReference>
<dbReference type="InterPro" id="IPR004713">
    <property type="entry name" value="CaH_exchang"/>
</dbReference>
<keyword evidence="5 9" id="KW-0106">Calcium</keyword>
<keyword evidence="7 9" id="KW-0406">Ion transport</keyword>
<feature type="transmembrane region" description="Helical" evidence="9">
    <location>
        <begin position="169"/>
        <end position="189"/>
    </location>
</feature>
<feature type="transmembrane region" description="Helical" evidence="9">
    <location>
        <begin position="40"/>
        <end position="58"/>
    </location>
</feature>
<dbReference type="Proteomes" id="UP001499854">
    <property type="component" value="Unassembled WGS sequence"/>
</dbReference>
<gene>
    <name evidence="11" type="primary">cax</name>
    <name evidence="11" type="ORF">GCM10009838_86140</name>
</gene>
<evidence type="ECO:0000313" key="11">
    <source>
        <dbReference type="EMBL" id="GAA2006606.1"/>
    </source>
</evidence>
<keyword evidence="12" id="KW-1185">Reference proteome</keyword>
<organism evidence="11 12">
    <name type="scientific">Catenulispora subtropica</name>
    <dbReference type="NCBI Taxonomy" id="450798"/>
    <lineage>
        <taxon>Bacteria</taxon>
        <taxon>Bacillati</taxon>
        <taxon>Actinomycetota</taxon>
        <taxon>Actinomycetes</taxon>
        <taxon>Catenulisporales</taxon>
        <taxon>Catenulisporaceae</taxon>
        <taxon>Catenulispora</taxon>
    </lineage>
</organism>
<dbReference type="Gene3D" id="1.20.1420.30">
    <property type="entry name" value="NCX, central ion-binding region"/>
    <property type="match status" value="1"/>
</dbReference>
<evidence type="ECO:0000259" key="10">
    <source>
        <dbReference type="Pfam" id="PF01699"/>
    </source>
</evidence>
<keyword evidence="4 9" id="KW-0812">Transmembrane</keyword>
<feature type="transmembrane region" description="Helical" evidence="9">
    <location>
        <begin position="214"/>
        <end position="233"/>
    </location>
</feature>
<proteinExistence type="inferred from homology"/>
<feature type="transmembrane region" description="Helical" evidence="9">
    <location>
        <begin position="16"/>
        <end position="34"/>
    </location>
</feature>
<evidence type="ECO:0000256" key="4">
    <source>
        <dbReference type="ARBA" id="ARBA00022692"/>
    </source>
</evidence>
<dbReference type="InterPro" id="IPR004798">
    <property type="entry name" value="CAX-like"/>
</dbReference>
<comment type="similarity">
    <text evidence="9">Belongs to the Ca(2+):cation antiporter (CaCA) (TC 2.A.19) family.</text>
</comment>
<evidence type="ECO:0000256" key="1">
    <source>
        <dbReference type="ARBA" id="ARBA00004127"/>
    </source>
</evidence>
<comment type="subcellular location">
    <subcellularLocation>
        <location evidence="1">Endomembrane system</location>
        <topology evidence="1">Multi-pass membrane protein</topology>
    </subcellularLocation>
</comment>
<keyword evidence="9" id="KW-0050">Antiport</keyword>
<evidence type="ECO:0000256" key="2">
    <source>
        <dbReference type="ARBA" id="ARBA00022448"/>
    </source>
</evidence>
<evidence type="ECO:0000256" key="3">
    <source>
        <dbReference type="ARBA" id="ARBA00022568"/>
    </source>
</evidence>
<feature type="transmembrane region" description="Helical" evidence="9">
    <location>
        <begin position="318"/>
        <end position="338"/>
    </location>
</feature>
<feature type="transmembrane region" description="Helical" evidence="9">
    <location>
        <begin position="135"/>
        <end position="157"/>
    </location>
</feature>
<evidence type="ECO:0000256" key="9">
    <source>
        <dbReference type="RuleBase" id="RU365028"/>
    </source>
</evidence>
<evidence type="ECO:0000256" key="6">
    <source>
        <dbReference type="ARBA" id="ARBA00022989"/>
    </source>
</evidence>
<dbReference type="InterPro" id="IPR044880">
    <property type="entry name" value="NCX_ion-bd_dom_sf"/>
</dbReference>
<name>A0ABN2TEA5_9ACTN</name>
<dbReference type="Pfam" id="PF01699">
    <property type="entry name" value="Na_Ca_ex"/>
    <property type="match status" value="2"/>
</dbReference>
<protein>
    <recommendedName>
        <fullName evidence="9">Ca(2+)/H(+) antiporter</fullName>
    </recommendedName>
</protein>
<feature type="transmembrane region" description="Helical" evidence="9">
    <location>
        <begin position="102"/>
        <end position="123"/>
    </location>
</feature>
<keyword evidence="2 9" id="KW-0813">Transport</keyword>
<feature type="domain" description="Sodium/calcium exchanger membrane region" evidence="10">
    <location>
        <begin position="219"/>
        <end position="364"/>
    </location>
</feature>
<dbReference type="NCBIfam" id="TIGR00378">
    <property type="entry name" value="cax"/>
    <property type="match status" value="1"/>
</dbReference>
<feature type="transmembrane region" description="Helical" evidence="9">
    <location>
        <begin position="253"/>
        <end position="277"/>
    </location>
</feature>
<dbReference type="PANTHER" id="PTHR31503:SF22">
    <property type="entry name" value="VACUOLAR CALCIUM ION TRANSPORTER"/>
    <property type="match status" value="1"/>
</dbReference>
<accession>A0ABN2TEA5</accession>
<keyword evidence="8 9" id="KW-0472">Membrane</keyword>
<comment type="caution">
    <text evidence="11">The sequence shown here is derived from an EMBL/GenBank/DDBJ whole genome shotgun (WGS) entry which is preliminary data.</text>
</comment>
<feature type="transmembrane region" description="Helical" evidence="9">
    <location>
        <begin position="345"/>
        <end position="364"/>
    </location>
</feature>